<reference evidence="8 9" key="1">
    <citation type="submission" date="2015-09" db="EMBL/GenBank/DDBJ databases">
        <title>Genome announcement of multiple Pseudomonas syringae strains.</title>
        <authorList>
            <person name="Thakur S."/>
            <person name="Wang P.W."/>
            <person name="Gong Y."/>
            <person name="Weir B.S."/>
            <person name="Guttman D.S."/>
        </authorList>
    </citation>
    <scope>NUCLEOTIDE SEQUENCE [LARGE SCALE GENOMIC DNA]</scope>
    <source>
        <strain evidence="8 9">ICMP3963</strain>
    </source>
</reference>
<keyword evidence="2" id="KW-0479">Metal-binding</keyword>
<dbReference type="InterPro" id="IPR051156">
    <property type="entry name" value="Mito/Outer_Membr_Metalloprot"/>
</dbReference>
<protein>
    <submittedName>
        <fullName evidence="8">Lipoprotein</fullName>
    </submittedName>
</protein>
<comment type="cofactor">
    <cofactor evidence="6">
        <name>Zn(2+)</name>
        <dbReference type="ChEBI" id="CHEBI:29105"/>
    </cofactor>
    <text evidence="6">Binds 1 zinc ion per subunit.</text>
</comment>
<keyword evidence="4 6" id="KW-0862">Zinc</keyword>
<evidence type="ECO:0000256" key="4">
    <source>
        <dbReference type="ARBA" id="ARBA00022833"/>
    </source>
</evidence>
<dbReference type="AlphaFoldDB" id="A0A0Q0DP50"/>
<evidence type="ECO:0000256" key="1">
    <source>
        <dbReference type="ARBA" id="ARBA00022670"/>
    </source>
</evidence>
<keyword evidence="5 6" id="KW-0482">Metalloprotease</keyword>
<evidence type="ECO:0000256" key="3">
    <source>
        <dbReference type="ARBA" id="ARBA00022801"/>
    </source>
</evidence>
<comment type="similarity">
    <text evidence="6">Belongs to the peptidase M48 family.</text>
</comment>
<dbReference type="PATRIC" id="fig|251703.9.peg.2541"/>
<dbReference type="PANTHER" id="PTHR22726">
    <property type="entry name" value="METALLOENDOPEPTIDASE OMA1"/>
    <property type="match status" value="1"/>
</dbReference>
<organism evidence="8 9">
    <name type="scientific">Pseudomonas syringae pv. viburni</name>
    <dbReference type="NCBI Taxonomy" id="251703"/>
    <lineage>
        <taxon>Bacteria</taxon>
        <taxon>Pseudomonadati</taxon>
        <taxon>Pseudomonadota</taxon>
        <taxon>Gammaproteobacteria</taxon>
        <taxon>Pseudomonadales</taxon>
        <taxon>Pseudomonadaceae</taxon>
        <taxon>Pseudomonas</taxon>
    </lineage>
</organism>
<dbReference type="GO" id="GO:0046872">
    <property type="term" value="F:metal ion binding"/>
    <property type="evidence" value="ECO:0007669"/>
    <property type="project" value="UniProtKB-KW"/>
</dbReference>
<accession>A0A0Q0DP50</accession>
<sequence>MRLEAHLIQTAHVCGHPLVLSTPRLPVIRYLAQRSAPKMIASQSRRFTMRQSFAFCALSAALLLGGCQAINTTSGDSVGVERKQYMFSMLSTDEVNKMYAQSYQQTVTEATSKGVLDTTSANAKRVRAIADRLIAQAPKLRPDSAQWQWEVNLIKSDELNANCGPGGKIFVYSGLIDTLKLTDDELAAVMGHEIAHALREHGREAMSKAYGVSMAKQGAGALLGLGQDSLALADTVVNYSLTLPNSRSNENEADLLGLELAARAGYNPNAAITLWQKMTQNSGGSQPEFMSTHPASENRISSLQAAIPKVMPLYQQAPKS</sequence>
<dbReference type="Proteomes" id="UP000050317">
    <property type="component" value="Unassembled WGS sequence"/>
</dbReference>
<name>A0A0Q0DP50_9PSED</name>
<dbReference type="PANTHER" id="PTHR22726:SF1">
    <property type="entry name" value="METALLOENDOPEPTIDASE OMA1, MITOCHONDRIAL"/>
    <property type="match status" value="1"/>
</dbReference>
<comment type="caution">
    <text evidence="8">The sequence shown here is derived from an EMBL/GenBank/DDBJ whole genome shotgun (WGS) entry which is preliminary data.</text>
</comment>
<dbReference type="GO" id="GO:0004222">
    <property type="term" value="F:metalloendopeptidase activity"/>
    <property type="evidence" value="ECO:0007669"/>
    <property type="project" value="InterPro"/>
</dbReference>
<evidence type="ECO:0000313" key="9">
    <source>
        <dbReference type="Proteomes" id="UP000050317"/>
    </source>
</evidence>
<gene>
    <name evidence="8" type="ORF">ALO40_05125</name>
</gene>
<dbReference type="Pfam" id="PF01435">
    <property type="entry name" value="Peptidase_M48"/>
    <property type="match status" value="1"/>
</dbReference>
<keyword evidence="3 6" id="KW-0378">Hydrolase</keyword>
<evidence type="ECO:0000259" key="7">
    <source>
        <dbReference type="Pfam" id="PF01435"/>
    </source>
</evidence>
<dbReference type="EMBL" id="LJRR01000129">
    <property type="protein sequence ID" value="KPZ19522.1"/>
    <property type="molecule type" value="Genomic_DNA"/>
</dbReference>
<feature type="domain" description="Peptidase M48" evidence="7">
    <location>
        <begin position="122"/>
        <end position="305"/>
    </location>
</feature>
<keyword evidence="1 6" id="KW-0645">Protease</keyword>
<dbReference type="InterPro" id="IPR001915">
    <property type="entry name" value="Peptidase_M48"/>
</dbReference>
<dbReference type="GO" id="GO:0051603">
    <property type="term" value="P:proteolysis involved in protein catabolic process"/>
    <property type="evidence" value="ECO:0007669"/>
    <property type="project" value="TreeGrafter"/>
</dbReference>
<dbReference type="Gene3D" id="3.30.2010.10">
    <property type="entry name" value="Metalloproteases ('zincins'), catalytic domain"/>
    <property type="match status" value="1"/>
</dbReference>
<dbReference type="CDD" id="cd07331">
    <property type="entry name" value="M48C_Oma1_like"/>
    <property type="match status" value="1"/>
</dbReference>
<evidence type="ECO:0000256" key="6">
    <source>
        <dbReference type="RuleBase" id="RU003983"/>
    </source>
</evidence>
<dbReference type="GO" id="GO:0016020">
    <property type="term" value="C:membrane"/>
    <property type="evidence" value="ECO:0007669"/>
    <property type="project" value="TreeGrafter"/>
</dbReference>
<evidence type="ECO:0000256" key="2">
    <source>
        <dbReference type="ARBA" id="ARBA00022723"/>
    </source>
</evidence>
<evidence type="ECO:0000313" key="8">
    <source>
        <dbReference type="EMBL" id="KPZ19522.1"/>
    </source>
</evidence>
<keyword evidence="8" id="KW-0449">Lipoprotein</keyword>
<proteinExistence type="inferred from homology"/>
<evidence type="ECO:0000256" key="5">
    <source>
        <dbReference type="ARBA" id="ARBA00023049"/>
    </source>
</evidence>